<feature type="compositionally biased region" description="Acidic residues" evidence="1">
    <location>
        <begin position="624"/>
        <end position="644"/>
    </location>
</feature>
<dbReference type="PANTHER" id="PTHR21575:SF12">
    <property type="entry name" value="PROTEIN HID1"/>
    <property type="match status" value="1"/>
</dbReference>
<dbReference type="EMBL" id="JAUEPN010000003">
    <property type="protein sequence ID" value="KAK3297490.1"/>
    <property type="molecule type" value="Genomic_DNA"/>
</dbReference>
<sequence>MGASDSKLVFKKGIFRLSEERHIPPGDAYWSSFWELPESPEDIFSLFTPADVRRTRDNALENIESLVQAVTNRLFMLRHHPSFPDPEIAPDREALNCIRVLTRILPFIYEKESLHQWEDKLFWSPRRKPTRKSSIANEILFDGGQDVQPKPPVEEFEDAKPLAEELIDALLDFLFYSDLTVPKAPHGKPKVTYAIWQSGVGCNTSIPTTREHESNRCEILRLLLTLAGHSLYLSPSVLPQQGTKALTYMCTNSDKQVVLSVLCSLLNTTLKYNPASWRVPYNALVFKDPKEILVTYTLQLLLATLLYPIPEQAGVATPKNYYRHFLGRLHRPQDFQFAVDGMTRILNQPLQTNSSYIPGAHSSVRFAPEIIMLFWEITQCNKRFRSFIIDTERAYDFVILILFYALEYKGDASKQGVVRMCAFLLQTLSVEKNFGVNLNKPFDAQDTLPPAIRITGFRGTYGDFLLQSIFVLITTSQGKLTAIYPALLAVINNIAAYLEGLSGPTCARIMQLFNSMASPSFLLANDSNHSLLRSLLEAINAIVEHQFGKNPNFIFSILRNKKRFEALRSLTLESGQEEIERRNRRRKDSVTSHDPLEPNSTRSSMESIMSPTAQPSRAPTLGDVPEEDNTFAIGDDDDEDDSDEEARPTPAASSPSDNPSAASSVASAADDDVPRQLQGMSEKARGKMPAGAANFSRQNSTTSLGSPAAGQSMSGQFEPSAHWMDSWLPELPLHTTLTVLQQLSVLVPRQALASDAPSPATIAKIREVHLVGVEPSPVRVHSFEWSPLALGWYESLLWGFIFASEMQVSKGTVGVWNSTQIKLFRVQETAAQGPTFTSPRGAVDAVGSNIVSRIGSINLRGVGNPSAPTLGNGQPPARGT</sequence>
<evidence type="ECO:0000256" key="1">
    <source>
        <dbReference type="SAM" id="MobiDB-lite"/>
    </source>
</evidence>
<evidence type="ECO:0000313" key="3">
    <source>
        <dbReference type="Proteomes" id="UP001278766"/>
    </source>
</evidence>
<dbReference type="GO" id="GO:0016020">
    <property type="term" value="C:membrane"/>
    <property type="evidence" value="ECO:0007669"/>
    <property type="project" value="TreeGrafter"/>
</dbReference>
<accession>A0AAE0HJ63</accession>
<dbReference type="GeneID" id="87834980"/>
<reference evidence="2" key="2">
    <citation type="submission" date="2023-06" db="EMBL/GenBank/DDBJ databases">
        <authorList>
            <consortium name="Lawrence Berkeley National Laboratory"/>
            <person name="Haridas S."/>
            <person name="Hensen N."/>
            <person name="Bonometti L."/>
            <person name="Westerberg I."/>
            <person name="Brannstrom I.O."/>
            <person name="Guillou S."/>
            <person name="Cros-Aarteil S."/>
            <person name="Calhoun S."/>
            <person name="Kuo A."/>
            <person name="Mondo S."/>
            <person name="Pangilinan J."/>
            <person name="Riley R."/>
            <person name="Labutti K."/>
            <person name="Andreopoulos B."/>
            <person name="Lipzen A."/>
            <person name="Chen C."/>
            <person name="Yanf M."/>
            <person name="Daum C."/>
            <person name="Ng V."/>
            <person name="Clum A."/>
            <person name="Steindorff A."/>
            <person name="Ohm R."/>
            <person name="Martin F."/>
            <person name="Silar P."/>
            <person name="Natvig D."/>
            <person name="Lalanne C."/>
            <person name="Gautier V."/>
            <person name="Ament-Velasquez S.L."/>
            <person name="Kruys A."/>
            <person name="Hutchinson M.I."/>
            <person name="Powell A.J."/>
            <person name="Barry K."/>
            <person name="Miller A.N."/>
            <person name="Grigoriev I.V."/>
            <person name="Debuchy R."/>
            <person name="Gladieux P."/>
            <person name="Thoren M.H."/>
            <person name="Johannesson H."/>
        </authorList>
    </citation>
    <scope>NUCLEOTIDE SEQUENCE</scope>
    <source>
        <strain evidence="2">CBS 168.71</strain>
    </source>
</reference>
<organism evidence="2 3">
    <name type="scientific">Chaetomium fimeti</name>
    <dbReference type="NCBI Taxonomy" id="1854472"/>
    <lineage>
        <taxon>Eukaryota</taxon>
        <taxon>Fungi</taxon>
        <taxon>Dikarya</taxon>
        <taxon>Ascomycota</taxon>
        <taxon>Pezizomycotina</taxon>
        <taxon>Sordariomycetes</taxon>
        <taxon>Sordariomycetidae</taxon>
        <taxon>Sordariales</taxon>
        <taxon>Chaetomiaceae</taxon>
        <taxon>Chaetomium</taxon>
    </lineage>
</organism>
<dbReference type="GO" id="GO:0005797">
    <property type="term" value="C:Golgi medial cisterna"/>
    <property type="evidence" value="ECO:0007669"/>
    <property type="project" value="TreeGrafter"/>
</dbReference>
<proteinExistence type="predicted"/>
<feature type="region of interest" description="Disordered" evidence="1">
    <location>
        <begin position="575"/>
        <end position="717"/>
    </location>
</feature>
<dbReference type="PANTHER" id="PTHR21575">
    <property type="entry name" value="PROTEIN HID1"/>
    <property type="match status" value="1"/>
</dbReference>
<dbReference type="RefSeq" id="XP_062661004.1">
    <property type="nucleotide sequence ID" value="XM_062798032.1"/>
</dbReference>
<dbReference type="Proteomes" id="UP001278766">
    <property type="component" value="Unassembled WGS sequence"/>
</dbReference>
<dbReference type="Pfam" id="PF12722">
    <property type="entry name" value="Hid1"/>
    <property type="match status" value="1"/>
</dbReference>
<dbReference type="InterPro" id="IPR026705">
    <property type="entry name" value="Hid-1/Ecm30"/>
</dbReference>
<gene>
    <name evidence="2" type="ORF">B0H64DRAFT_125169</name>
</gene>
<evidence type="ECO:0000313" key="2">
    <source>
        <dbReference type="EMBL" id="KAK3297490.1"/>
    </source>
</evidence>
<reference evidence="2" key="1">
    <citation type="journal article" date="2023" name="Mol. Phylogenet. Evol.">
        <title>Genome-scale phylogeny and comparative genomics of the fungal order Sordariales.</title>
        <authorList>
            <person name="Hensen N."/>
            <person name="Bonometti L."/>
            <person name="Westerberg I."/>
            <person name="Brannstrom I.O."/>
            <person name="Guillou S."/>
            <person name="Cros-Aarteil S."/>
            <person name="Calhoun S."/>
            <person name="Haridas S."/>
            <person name="Kuo A."/>
            <person name="Mondo S."/>
            <person name="Pangilinan J."/>
            <person name="Riley R."/>
            <person name="LaButti K."/>
            <person name="Andreopoulos B."/>
            <person name="Lipzen A."/>
            <person name="Chen C."/>
            <person name="Yan M."/>
            <person name="Daum C."/>
            <person name="Ng V."/>
            <person name="Clum A."/>
            <person name="Steindorff A."/>
            <person name="Ohm R.A."/>
            <person name="Martin F."/>
            <person name="Silar P."/>
            <person name="Natvig D.O."/>
            <person name="Lalanne C."/>
            <person name="Gautier V."/>
            <person name="Ament-Velasquez S.L."/>
            <person name="Kruys A."/>
            <person name="Hutchinson M.I."/>
            <person name="Powell A.J."/>
            <person name="Barry K."/>
            <person name="Miller A.N."/>
            <person name="Grigoriev I.V."/>
            <person name="Debuchy R."/>
            <person name="Gladieux P."/>
            <person name="Hiltunen Thoren M."/>
            <person name="Johannesson H."/>
        </authorList>
    </citation>
    <scope>NUCLEOTIDE SEQUENCE</scope>
    <source>
        <strain evidence="2">CBS 168.71</strain>
    </source>
</reference>
<feature type="compositionally biased region" description="Polar residues" evidence="1">
    <location>
        <begin position="598"/>
        <end position="617"/>
    </location>
</feature>
<feature type="compositionally biased region" description="Polar residues" evidence="1">
    <location>
        <begin position="695"/>
        <end position="717"/>
    </location>
</feature>
<comment type="caution">
    <text evidence="2">The sequence shown here is derived from an EMBL/GenBank/DDBJ whole genome shotgun (WGS) entry which is preliminary data.</text>
</comment>
<name>A0AAE0HJ63_9PEZI</name>
<protein>
    <submittedName>
        <fullName evidence="2">High-temperature-induced dauer-formation protein-domain-containing protein</fullName>
    </submittedName>
</protein>
<feature type="compositionally biased region" description="Low complexity" evidence="1">
    <location>
        <begin position="650"/>
        <end position="668"/>
    </location>
</feature>
<dbReference type="AlphaFoldDB" id="A0AAE0HJ63"/>
<keyword evidence="3" id="KW-1185">Reference proteome</keyword>
<dbReference type="GO" id="GO:0000138">
    <property type="term" value="C:Golgi trans cisterna"/>
    <property type="evidence" value="ECO:0007669"/>
    <property type="project" value="TreeGrafter"/>
</dbReference>